<accession>A0AAV4W4H8</accession>
<comment type="caution">
    <text evidence="1">The sequence shown here is derived from an EMBL/GenBank/DDBJ whole genome shotgun (WGS) entry which is preliminary data.</text>
</comment>
<protein>
    <submittedName>
        <fullName evidence="1">Uncharacterized protein</fullName>
    </submittedName>
</protein>
<dbReference type="EMBL" id="BPLQ01014154">
    <property type="protein sequence ID" value="GIY77661.1"/>
    <property type="molecule type" value="Genomic_DNA"/>
</dbReference>
<proteinExistence type="predicted"/>
<organism evidence="1 2">
    <name type="scientific">Caerostris darwini</name>
    <dbReference type="NCBI Taxonomy" id="1538125"/>
    <lineage>
        <taxon>Eukaryota</taxon>
        <taxon>Metazoa</taxon>
        <taxon>Ecdysozoa</taxon>
        <taxon>Arthropoda</taxon>
        <taxon>Chelicerata</taxon>
        <taxon>Arachnida</taxon>
        <taxon>Araneae</taxon>
        <taxon>Araneomorphae</taxon>
        <taxon>Entelegynae</taxon>
        <taxon>Araneoidea</taxon>
        <taxon>Araneidae</taxon>
        <taxon>Caerostris</taxon>
    </lineage>
</organism>
<dbReference type="AlphaFoldDB" id="A0AAV4W4H8"/>
<evidence type="ECO:0000313" key="1">
    <source>
        <dbReference type="EMBL" id="GIY77661.1"/>
    </source>
</evidence>
<name>A0AAV4W4H8_9ARAC</name>
<gene>
    <name evidence="1" type="ORF">CDAR_416191</name>
</gene>
<keyword evidence="2" id="KW-1185">Reference proteome</keyword>
<sequence>MSGHKNLLFLFRNGPPKEDSKGPKFLRASKRLLSEKRFNTLNWRFMAIPDLLPAAGRRRRRGLGVDLFCDLLEQEERFRMVSWGLMRLDNWEIKDLNTFGLSQNPMHIGERKGRDTLKGNYENM</sequence>
<evidence type="ECO:0000313" key="2">
    <source>
        <dbReference type="Proteomes" id="UP001054837"/>
    </source>
</evidence>
<reference evidence="1 2" key="1">
    <citation type="submission" date="2021-06" db="EMBL/GenBank/DDBJ databases">
        <title>Caerostris darwini draft genome.</title>
        <authorList>
            <person name="Kono N."/>
            <person name="Arakawa K."/>
        </authorList>
    </citation>
    <scope>NUCLEOTIDE SEQUENCE [LARGE SCALE GENOMIC DNA]</scope>
</reference>
<dbReference type="Proteomes" id="UP001054837">
    <property type="component" value="Unassembled WGS sequence"/>
</dbReference>